<protein>
    <submittedName>
        <fullName evidence="1">Uncharacterized protein</fullName>
    </submittedName>
</protein>
<keyword evidence="2" id="KW-1185">Reference proteome</keyword>
<dbReference type="AlphaFoldDB" id="A0A5C5ZMK7"/>
<evidence type="ECO:0000313" key="2">
    <source>
        <dbReference type="Proteomes" id="UP000315440"/>
    </source>
</evidence>
<accession>A0A5C5ZMK7</accession>
<dbReference type="Proteomes" id="UP000315440">
    <property type="component" value="Unassembled WGS sequence"/>
</dbReference>
<evidence type="ECO:0000313" key="1">
    <source>
        <dbReference type="EMBL" id="TWT88400.1"/>
    </source>
</evidence>
<gene>
    <name evidence="1" type="ORF">Mal64_18810</name>
</gene>
<name>A0A5C5ZMK7_9BACT</name>
<proteinExistence type="predicted"/>
<reference evidence="1 2" key="1">
    <citation type="submission" date="2019-02" db="EMBL/GenBank/DDBJ databases">
        <title>Deep-cultivation of Planctomycetes and their phenomic and genomic characterization uncovers novel biology.</title>
        <authorList>
            <person name="Wiegand S."/>
            <person name="Jogler M."/>
            <person name="Boedeker C."/>
            <person name="Pinto D."/>
            <person name="Vollmers J."/>
            <person name="Rivas-Marin E."/>
            <person name="Kohn T."/>
            <person name="Peeters S.H."/>
            <person name="Heuer A."/>
            <person name="Rast P."/>
            <person name="Oberbeckmann S."/>
            <person name="Bunk B."/>
            <person name="Jeske O."/>
            <person name="Meyerdierks A."/>
            <person name="Storesund J.E."/>
            <person name="Kallscheuer N."/>
            <person name="Luecker S."/>
            <person name="Lage O.M."/>
            <person name="Pohl T."/>
            <person name="Merkel B.J."/>
            <person name="Hornburger P."/>
            <person name="Mueller R.-W."/>
            <person name="Bruemmer F."/>
            <person name="Labrenz M."/>
            <person name="Spormann A.M."/>
            <person name="Op Den Camp H."/>
            <person name="Overmann J."/>
            <person name="Amann R."/>
            <person name="Jetten M.S.M."/>
            <person name="Mascher T."/>
            <person name="Medema M.H."/>
            <person name="Devos D.P."/>
            <person name="Kaster A.-K."/>
            <person name="Ovreas L."/>
            <person name="Rohde M."/>
            <person name="Galperin M.Y."/>
            <person name="Jogler C."/>
        </authorList>
    </citation>
    <scope>NUCLEOTIDE SEQUENCE [LARGE SCALE GENOMIC DNA]</scope>
    <source>
        <strain evidence="1 2">Mal64</strain>
    </source>
</reference>
<organism evidence="1 2">
    <name type="scientific">Pseudobythopirellula maris</name>
    <dbReference type="NCBI Taxonomy" id="2527991"/>
    <lineage>
        <taxon>Bacteria</taxon>
        <taxon>Pseudomonadati</taxon>
        <taxon>Planctomycetota</taxon>
        <taxon>Planctomycetia</taxon>
        <taxon>Pirellulales</taxon>
        <taxon>Lacipirellulaceae</taxon>
        <taxon>Pseudobythopirellula</taxon>
    </lineage>
</organism>
<comment type="caution">
    <text evidence="1">The sequence shown here is derived from an EMBL/GenBank/DDBJ whole genome shotgun (WGS) entry which is preliminary data.</text>
</comment>
<sequence length="281" mass="30603">MHVKTAIRKQSYFMSNTGRNLMHAMERNNVGLALLLAAMATAGGASSADASDIVGLGAELPEASFDIPRTLVCRDVTTEEFAATRPGERLLKVEAPISLVLYHGEARRVEDLVIEIDGEAAGLMVHDYGPKTLLESEHAEPIEVERTSQQDKSMGASLGGKLGVDVAITPTIHGAVGRSQKEVEKLSRLPPKEPTVVSGTVNSRRGVYFKLKRSSQSTLEGERNYTVTFVAPVGWTGGEVRVECLARGTRKWLLVERREVWAEKSSPVELRLVSHTAESLE</sequence>
<dbReference type="EMBL" id="SJPQ01000002">
    <property type="protein sequence ID" value="TWT88400.1"/>
    <property type="molecule type" value="Genomic_DNA"/>
</dbReference>